<keyword evidence="3" id="KW-1185">Reference proteome</keyword>
<feature type="compositionally biased region" description="Acidic residues" evidence="1">
    <location>
        <begin position="278"/>
        <end position="297"/>
    </location>
</feature>
<protein>
    <submittedName>
        <fullName evidence="2">Uncharacterized protein</fullName>
    </submittedName>
</protein>
<accession>A0ABQ7GHP4</accession>
<evidence type="ECO:0000313" key="2">
    <source>
        <dbReference type="EMBL" id="KAF5834119.1"/>
    </source>
</evidence>
<name>A0ABQ7GHP4_DUNSA</name>
<feature type="compositionally biased region" description="Gly residues" evidence="1">
    <location>
        <begin position="250"/>
        <end position="261"/>
    </location>
</feature>
<comment type="caution">
    <text evidence="2">The sequence shown here is derived from an EMBL/GenBank/DDBJ whole genome shotgun (WGS) entry which is preliminary data.</text>
</comment>
<gene>
    <name evidence="2" type="ORF">DUNSADRAFT_9315</name>
</gene>
<feature type="compositionally biased region" description="Acidic residues" evidence="1">
    <location>
        <begin position="224"/>
        <end position="233"/>
    </location>
</feature>
<feature type="region of interest" description="Disordered" evidence="1">
    <location>
        <begin position="43"/>
        <end position="155"/>
    </location>
</feature>
<sequence length="434" mass="45544">MPSTSGKQRGSLAGLFGAAKPPQSALDDKEALAKSLRAGISMPFSVLQPTPNCEESPTEKSIQGQESLDIQNGEHKHALPAPTHQPQPATEAAQAAANREQSQKQIDLPSQPVQSVGVTEEHHARGVSGVGAQVQGEDGTESGSGEEEHLGMVPGAAVGLPVMDYVPISINEMNRAARNSKAEGGGGKKGKQKGDGPQSISQNTLPRKDKDALKRKYIMGLEHEDGEGSEDEEGAQRDKKQRRGQSAQGGSQGGRQGGKQGAGKKRSSHQARVAVDAVVEDSESSSSDDDGDDGDGDDGLRAGSIRNPLTKHIHKAGGRSMGAEPASSDSEDGDTASGRGHGRAGGIVAFDYAAATEQANKVEKARVRRLAQQQIAAGDRGRGRGRQQQQRSAGGRGGKRPAFNPYHIPDENLMKAGKRSTVMPRSGNRTMTFK</sequence>
<dbReference type="EMBL" id="MU069774">
    <property type="protein sequence ID" value="KAF5834119.1"/>
    <property type="molecule type" value="Genomic_DNA"/>
</dbReference>
<dbReference type="Proteomes" id="UP000815325">
    <property type="component" value="Unassembled WGS sequence"/>
</dbReference>
<reference evidence="2" key="1">
    <citation type="submission" date="2017-08" db="EMBL/GenBank/DDBJ databases">
        <authorList>
            <person name="Polle J.E."/>
            <person name="Barry K."/>
            <person name="Cushman J."/>
            <person name="Schmutz J."/>
            <person name="Tran D."/>
            <person name="Hathwaick L.T."/>
            <person name="Yim W.C."/>
            <person name="Jenkins J."/>
            <person name="Mckie-Krisberg Z.M."/>
            <person name="Prochnik S."/>
            <person name="Lindquist E."/>
            <person name="Dockter R.B."/>
            <person name="Adam C."/>
            <person name="Molina H."/>
            <person name="Bunkerborg J."/>
            <person name="Jin E."/>
            <person name="Buchheim M."/>
            <person name="Magnuson J."/>
        </authorList>
    </citation>
    <scope>NUCLEOTIDE SEQUENCE</scope>
    <source>
        <strain evidence="2">CCAP 19/18</strain>
    </source>
</reference>
<feature type="region of interest" description="Disordered" evidence="1">
    <location>
        <begin position="1"/>
        <end position="31"/>
    </location>
</feature>
<feature type="region of interest" description="Disordered" evidence="1">
    <location>
        <begin position="176"/>
        <end position="344"/>
    </location>
</feature>
<evidence type="ECO:0000313" key="3">
    <source>
        <dbReference type="Proteomes" id="UP000815325"/>
    </source>
</evidence>
<feature type="compositionally biased region" description="Low complexity" evidence="1">
    <location>
        <begin position="79"/>
        <end position="97"/>
    </location>
</feature>
<organism evidence="2 3">
    <name type="scientific">Dunaliella salina</name>
    <name type="common">Green alga</name>
    <name type="synonym">Protococcus salinus</name>
    <dbReference type="NCBI Taxonomy" id="3046"/>
    <lineage>
        <taxon>Eukaryota</taxon>
        <taxon>Viridiplantae</taxon>
        <taxon>Chlorophyta</taxon>
        <taxon>core chlorophytes</taxon>
        <taxon>Chlorophyceae</taxon>
        <taxon>CS clade</taxon>
        <taxon>Chlamydomonadales</taxon>
        <taxon>Dunaliellaceae</taxon>
        <taxon>Dunaliella</taxon>
    </lineage>
</organism>
<feature type="region of interest" description="Disordered" evidence="1">
    <location>
        <begin position="368"/>
        <end position="434"/>
    </location>
</feature>
<proteinExistence type="predicted"/>
<feature type="compositionally biased region" description="Polar residues" evidence="1">
    <location>
        <begin position="47"/>
        <end position="70"/>
    </location>
</feature>
<evidence type="ECO:0000256" key="1">
    <source>
        <dbReference type="SAM" id="MobiDB-lite"/>
    </source>
</evidence>